<dbReference type="Pfam" id="PF13583">
    <property type="entry name" value="Reprolysin_4"/>
    <property type="match status" value="1"/>
</dbReference>
<gene>
    <name evidence="1" type="ORF">KUV50_04095</name>
</gene>
<protein>
    <recommendedName>
        <fullName evidence="3">Peptidase M43 pregnancy-associated plasma-A domain-containing protein</fullName>
    </recommendedName>
</protein>
<evidence type="ECO:0008006" key="3">
    <source>
        <dbReference type="Google" id="ProtNLM"/>
    </source>
</evidence>
<dbReference type="EMBL" id="JAHVHU010000004">
    <property type="protein sequence ID" value="MBY5957305.1"/>
    <property type="molecule type" value="Genomic_DNA"/>
</dbReference>
<reference evidence="1" key="1">
    <citation type="submission" date="2021-06" db="EMBL/GenBank/DDBJ databases">
        <title>44 bacteria genomes isolated from Dapeng, Shenzhen.</title>
        <authorList>
            <person name="Zheng W."/>
            <person name="Yu S."/>
            <person name="Huang Y."/>
        </authorList>
    </citation>
    <scope>NUCLEOTIDE SEQUENCE</scope>
    <source>
        <strain evidence="1">DP5N28-2</strain>
    </source>
</reference>
<dbReference type="InterPro" id="IPR024079">
    <property type="entry name" value="MetalloPept_cat_dom_sf"/>
</dbReference>
<dbReference type="RefSeq" id="WP_222578825.1">
    <property type="nucleotide sequence ID" value="NZ_JAHVHU010000004.1"/>
</dbReference>
<keyword evidence="2" id="KW-1185">Reference proteome</keyword>
<accession>A0A953HS08</accession>
<name>A0A953HS08_9BACT</name>
<organism evidence="1 2">
    <name type="scientific">Membranihabitans marinus</name>
    <dbReference type="NCBI Taxonomy" id="1227546"/>
    <lineage>
        <taxon>Bacteria</taxon>
        <taxon>Pseudomonadati</taxon>
        <taxon>Bacteroidota</taxon>
        <taxon>Saprospiria</taxon>
        <taxon>Saprospirales</taxon>
        <taxon>Saprospiraceae</taxon>
        <taxon>Membranihabitans</taxon>
    </lineage>
</organism>
<evidence type="ECO:0000313" key="2">
    <source>
        <dbReference type="Proteomes" id="UP000753961"/>
    </source>
</evidence>
<dbReference type="SUPFAM" id="SSF55486">
    <property type="entry name" value="Metalloproteases ('zincins'), catalytic domain"/>
    <property type="match status" value="1"/>
</dbReference>
<proteinExistence type="predicted"/>
<dbReference type="GO" id="GO:0008237">
    <property type="term" value="F:metallopeptidase activity"/>
    <property type="evidence" value="ECO:0007669"/>
    <property type="project" value="InterPro"/>
</dbReference>
<sequence>MRPISSCRSVAVVAIWILYILCNACSWKTVHNFHRVENANEIVLRSHGDRSCVGSENYIPWERHSPIAPKRTIRVIFHFMNSKDGQKNLQGDKAVQFAHDLLASANHDLRNNQPMRLPLHNTTPVLDPLFQYELENKADGTPGIYEHYDDEFYYLVKKGPYKNNYDRSVIDRFGIDLDSILNIFVQVPPPDTMMVDNYGGLKTGVALRNAIRISGPLLTDARVWSYAGMFNHEVGHILGLGHSWVRDQCEDTPEHTNCWNFTNDGSACDSLVSNNIMDSNAEQDAFTPCQIGIIQRSLSEQNRPTRYIQSKDFCYRQFAEPLRIIDTVVWCRETDVVSDVIIDKNSVLVISDRVSMPAGSALFIRLGGQLIIKKEGKLENACGMAWKGVFSKTPGAGQVVIEEGGALIYDTFTQQ</sequence>
<dbReference type="Proteomes" id="UP000753961">
    <property type="component" value="Unassembled WGS sequence"/>
</dbReference>
<dbReference type="AlphaFoldDB" id="A0A953HS08"/>
<comment type="caution">
    <text evidence="1">The sequence shown here is derived from an EMBL/GenBank/DDBJ whole genome shotgun (WGS) entry which is preliminary data.</text>
</comment>
<dbReference type="Gene3D" id="3.40.390.10">
    <property type="entry name" value="Collagenase (Catalytic Domain)"/>
    <property type="match status" value="1"/>
</dbReference>
<evidence type="ECO:0000313" key="1">
    <source>
        <dbReference type="EMBL" id="MBY5957305.1"/>
    </source>
</evidence>